<dbReference type="EMBL" id="JAQNDN010000015">
    <property type="protein sequence ID" value="MDC0671329.1"/>
    <property type="molecule type" value="Genomic_DNA"/>
</dbReference>
<feature type="transmembrane region" description="Helical" evidence="12">
    <location>
        <begin position="315"/>
        <end position="339"/>
    </location>
</feature>
<feature type="transmembrane region" description="Helical" evidence="12">
    <location>
        <begin position="216"/>
        <end position="234"/>
    </location>
</feature>
<dbReference type="Pfam" id="PF01654">
    <property type="entry name" value="Cyt_bd_oxida_I"/>
    <property type="match status" value="1"/>
</dbReference>
<keyword evidence="7 12" id="KW-0479">Metal-binding</keyword>
<protein>
    <submittedName>
        <fullName evidence="13">Cytochrome ubiquinol oxidase subunit I</fullName>
    </submittedName>
</protein>
<dbReference type="PANTHER" id="PTHR30365">
    <property type="entry name" value="CYTOCHROME D UBIQUINOL OXIDASE"/>
    <property type="match status" value="1"/>
</dbReference>
<keyword evidence="4 12" id="KW-1003">Cell membrane</keyword>
<evidence type="ECO:0000256" key="11">
    <source>
        <dbReference type="ARBA" id="ARBA00023136"/>
    </source>
</evidence>
<keyword evidence="14" id="KW-1185">Reference proteome</keyword>
<evidence type="ECO:0000313" key="13">
    <source>
        <dbReference type="EMBL" id="MDC0671329.1"/>
    </source>
</evidence>
<feature type="transmembrane region" description="Helical" evidence="12">
    <location>
        <begin position="86"/>
        <end position="113"/>
    </location>
</feature>
<dbReference type="Proteomes" id="UP001217838">
    <property type="component" value="Unassembled WGS sequence"/>
</dbReference>
<comment type="caution">
    <text evidence="13">The sequence shown here is derived from an EMBL/GenBank/DDBJ whole genome shotgun (WGS) entry which is preliminary data.</text>
</comment>
<dbReference type="PANTHER" id="PTHR30365:SF14">
    <property type="entry name" value="CYTOCHROME BD MENAQUINOL OXIDASE SUBUNIT I-RELATED"/>
    <property type="match status" value="1"/>
</dbReference>
<evidence type="ECO:0000256" key="3">
    <source>
        <dbReference type="ARBA" id="ARBA00022448"/>
    </source>
</evidence>
<evidence type="ECO:0000256" key="6">
    <source>
        <dbReference type="ARBA" id="ARBA00022692"/>
    </source>
</evidence>
<gene>
    <name evidence="13" type="ORF">POL58_26470</name>
</gene>
<feature type="transmembrane region" description="Helical" evidence="12">
    <location>
        <begin position="15"/>
        <end position="38"/>
    </location>
</feature>
<keyword evidence="8 12" id="KW-0249">Electron transport</keyword>
<feature type="transmembrane region" description="Helical" evidence="12">
    <location>
        <begin position="59"/>
        <end position="80"/>
    </location>
</feature>
<evidence type="ECO:0000256" key="12">
    <source>
        <dbReference type="PIRNR" id="PIRNR006446"/>
    </source>
</evidence>
<evidence type="ECO:0000256" key="2">
    <source>
        <dbReference type="ARBA" id="ARBA00009819"/>
    </source>
</evidence>
<dbReference type="PIRSF" id="PIRSF006446">
    <property type="entry name" value="Cyt_quinol_oxidase_1"/>
    <property type="match status" value="1"/>
</dbReference>
<evidence type="ECO:0000256" key="9">
    <source>
        <dbReference type="ARBA" id="ARBA00022989"/>
    </source>
</evidence>
<accession>A0ABT5BB27</accession>
<sequence>MTDLFAARAQMAMSLAFHILFAVVGMAMPLLMVIAERLHQRRGDAVYRELAERWSKGTAIMFAVGAVSGTVLSFELGLLWPHFMAFAGPIIGMPFSLEGFAFFLEAIFLGIFLYGRDRVPPLAHLLSGVMVLASGTASAVFVLCANAWMNTPTGYTLDAAGEVVDVDPFAAMWNPASLSEVLHMTSAAFAAVGFAVAGIHAAMLLRGGRRELHRPALRIALGVGAVFALLQPITGDLAAKHVAEHQPIKLAAMEAHYDSERGAPFRIFGWPDEQAEETHYAIEVPYVLSFLAYGDPHAEVKGLKEFPREQRPPVAVVHVAFQIMVGCGLAMIAVAGLGAAFAVRRRALPDWYLRLLVVSAPLGVIAIEAGWTVTEVGRQPWVIQGVLRTADAVTPMPHLVVPFAAFTALYVILGVTVIVLLRRVVFAAEVPADVPAGMSSETPREVLR</sequence>
<feature type="transmembrane region" description="Helical" evidence="12">
    <location>
        <begin position="125"/>
        <end position="148"/>
    </location>
</feature>
<keyword evidence="11 12" id="KW-0472">Membrane</keyword>
<keyword evidence="3 12" id="KW-0813">Transport</keyword>
<comment type="similarity">
    <text evidence="2 12">Belongs to the cytochrome ubiquinol oxidase subunit 1 family.</text>
</comment>
<comment type="subcellular location">
    <subcellularLocation>
        <location evidence="1">Cell membrane</location>
        <topology evidence="1">Multi-pass membrane protein</topology>
    </subcellularLocation>
</comment>
<organism evidence="13 14">
    <name type="scientific">Nannocystis radixulma</name>
    <dbReference type="NCBI Taxonomy" id="2995305"/>
    <lineage>
        <taxon>Bacteria</taxon>
        <taxon>Pseudomonadati</taxon>
        <taxon>Myxococcota</taxon>
        <taxon>Polyangia</taxon>
        <taxon>Nannocystales</taxon>
        <taxon>Nannocystaceae</taxon>
        <taxon>Nannocystis</taxon>
    </lineage>
</organism>
<keyword evidence="6 12" id="KW-0812">Transmembrane</keyword>
<evidence type="ECO:0000256" key="10">
    <source>
        <dbReference type="ARBA" id="ARBA00023004"/>
    </source>
</evidence>
<dbReference type="RefSeq" id="WP_272001469.1">
    <property type="nucleotide sequence ID" value="NZ_JAQNDN010000015.1"/>
</dbReference>
<evidence type="ECO:0000256" key="1">
    <source>
        <dbReference type="ARBA" id="ARBA00004651"/>
    </source>
</evidence>
<evidence type="ECO:0000256" key="8">
    <source>
        <dbReference type="ARBA" id="ARBA00022982"/>
    </source>
</evidence>
<evidence type="ECO:0000256" key="5">
    <source>
        <dbReference type="ARBA" id="ARBA00022617"/>
    </source>
</evidence>
<keyword evidence="10 12" id="KW-0408">Iron</keyword>
<dbReference type="InterPro" id="IPR002585">
    <property type="entry name" value="Cyt-d_ubiquinol_oxidase_su_1"/>
</dbReference>
<feature type="transmembrane region" description="Helical" evidence="12">
    <location>
        <begin position="399"/>
        <end position="421"/>
    </location>
</feature>
<evidence type="ECO:0000256" key="7">
    <source>
        <dbReference type="ARBA" id="ARBA00022723"/>
    </source>
</evidence>
<feature type="transmembrane region" description="Helical" evidence="12">
    <location>
        <begin position="351"/>
        <end position="371"/>
    </location>
</feature>
<feature type="transmembrane region" description="Helical" evidence="12">
    <location>
        <begin position="181"/>
        <end position="204"/>
    </location>
</feature>
<keyword evidence="5 12" id="KW-0349">Heme</keyword>
<proteinExistence type="inferred from homology"/>
<name>A0ABT5BB27_9BACT</name>
<keyword evidence="9 12" id="KW-1133">Transmembrane helix</keyword>
<reference evidence="13 14" key="1">
    <citation type="submission" date="2022-11" db="EMBL/GenBank/DDBJ databases">
        <title>Minimal conservation of predation-associated metabolite biosynthetic gene clusters underscores biosynthetic potential of Myxococcota including descriptions for ten novel species: Archangium lansinium sp. nov., Myxococcus landrumus sp. nov., Nannocystis bai.</title>
        <authorList>
            <person name="Ahearne A."/>
            <person name="Stevens C."/>
            <person name="Dowd S."/>
        </authorList>
    </citation>
    <scope>NUCLEOTIDE SEQUENCE [LARGE SCALE GENOMIC DNA]</scope>
    <source>
        <strain evidence="13 14">NCELM</strain>
    </source>
</reference>
<evidence type="ECO:0000256" key="4">
    <source>
        <dbReference type="ARBA" id="ARBA00022475"/>
    </source>
</evidence>
<evidence type="ECO:0000313" key="14">
    <source>
        <dbReference type="Proteomes" id="UP001217838"/>
    </source>
</evidence>